<proteinExistence type="predicted"/>
<dbReference type="AlphaFoldDB" id="A0A426RRL8"/>
<sequence length="101" mass="10979">MSMRTESGALIHALRAIMPIADIGILHERPWHSLTFSGAQICLSAQMQDGTWHGDVAALTQMLAEYEFDLPRHIVADIAISRALVAQGAQCLIIDALLLEG</sequence>
<gene>
    <name evidence="1" type="ORF">D7D48_01635</name>
</gene>
<dbReference type="Proteomes" id="UP000268553">
    <property type="component" value="Unassembled WGS sequence"/>
</dbReference>
<evidence type="ECO:0000313" key="1">
    <source>
        <dbReference type="EMBL" id="RRQ51629.1"/>
    </source>
</evidence>
<accession>A0A426RRL8</accession>
<protein>
    <submittedName>
        <fullName evidence="1">Uncharacterized protein</fullName>
    </submittedName>
</protein>
<dbReference type="RefSeq" id="WP_125229642.1">
    <property type="nucleotide sequence ID" value="NZ_RWJI01000001.1"/>
</dbReference>
<organism evidence="1 2">
    <name type="scientific">Sphingorhabdus wooponensis</name>
    <dbReference type="NCBI Taxonomy" id="940136"/>
    <lineage>
        <taxon>Bacteria</taxon>
        <taxon>Pseudomonadati</taxon>
        <taxon>Pseudomonadota</taxon>
        <taxon>Alphaproteobacteria</taxon>
        <taxon>Sphingomonadales</taxon>
        <taxon>Sphingomonadaceae</taxon>
        <taxon>Sphingorhabdus</taxon>
    </lineage>
</organism>
<dbReference type="EMBL" id="RWJI01000001">
    <property type="protein sequence ID" value="RRQ51629.1"/>
    <property type="molecule type" value="Genomic_DNA"/>
</dbReference>
<reference evidence="1 2" key="1">
    <citation type="submission" date="2018-12" db="EMBL/GenBank/DDBJ databases">
        <authorList>
            <person name="Kim S.-J."/>
            <person name="Jung G.-Y."/>
        </authorList>
    </citation>
    <scope>NUCLEOTIDE SEQUENCE [LARGE SCALE GENOMIC DNA]</scope>
    <source>
        <strain evidence="1 2">03SU3-P</strain>
    </source>
</reference>
<dbReference type="OrthoDB" id="7473760at2"/>
<evidence type="ECO:0000313" key="2">
    <source>
        <dbReference type="Proteomes" id="UP000268553"/>
    </source>
</evidence>
<keyword evidence="2" id="KW-1185">Reference proteome</keyword>
<name>A0A426RRL8_9SPHN</name>
<comment type="caution">
    <text evidence="1">The sequence shown here is derived from an EMBL/GenBank/DDBJ whole genome shotgun (WGS) entry which is preliminary data.</text>
</comment>